<name>A0ABT0IS23_9HYPH</name>
<dbReference type="EMBL" id="JALPRY010000012">
    <property type="protein sequence ID" value="MCK8780675.1"/>
    <property type="molecule type" value="Genomic_DNA"/>
</dbReference>
<protein>
    <submittedName>
        <fullName evidence="1">Uncharacterized protein</fullName>
    </submittedName>
</protein>
<reference evidence="1 2" key="1">
    <citation type="submission" date="2022-04" db="EMBL/GenBank/DDBJ databases">
        <title>Rhizobium coralii sp. nov., isolated from coral Turbinaria peltata.</title>
        <authorList>
            <person name="Sun H."/>
        </authorList>
    </citation>
    <scope>NUCLEOTIDE SEQUENCE [LARGE SCALE GENOMIC DNA]</scope>
    <source>
        <strain evidence="1 2">NTR19</strain>
    </source>
</reference>
<dbReference type="Proteomes" id="UP001202827">
    <property type="component" value="Unassembled WGS sequence"/>
</dbReference>
<keyword evidence="2" id="KW-1185">Reference proteome</keyword>
<dbReference type="InterPro" id="IPR046597">
    <property type="entry name" value="DUF6656"/>
</dbReference>
<evidence type="ECO:0000313" key="2">
    <source>
        <dbReference type="Proteomes" id="UP001202827"/>
    </source>
</evidence>
<proteinExistence type="predicted"/>
<sequence length="208" mass="23669">MNRSYVAVQPSAKIRYFDAPAPSAANQPAPKPAKHSEFLRTGRIYRARSTWSPEERRYLTHEEVAERTGQVLQAAAEKSHERINGFHRSIQFPKIIFHRTLDERPHLGYCHVTAARTLLARLPVSWSFYIANFSGQIGEDTFFERISPANGRMYFAVALTGEPGKLQINRSIRKNGVLFQTSDPKEAVKNVLMLGTSSEELREKIKKL</sequence>
<dbReference type="Pfam" id="PF20361">
    <property type="entry name" value="DUF6656"/>
    <property type="match status" value="1"/>
</dbReference>
<gene>
    <name evidence="1" type="ORF">M0654_11840</name>
</gene>
<comment type="caution">
    <text evidence="1">The sequence shown here is derived from an EMBL/GenBank/DDBJ whole genome shotgun (WGS) entry which is preliminary data.</text>
</comment>
<dbReference type="RefSeq" id="WP_118848848.1">
    <property type="nucleotide sequence ID" value="NZ_JALPRY010000012.1"/>
</dbReference>
<evidence type="ECO:0000313" key="1">
    <source>
        <dbReference type="EMBL" id="MCK8780675.1"/>
    </source>
</evidence>
<organism evidence="1 2">
    <name type="scientific">Neorhizobium turbinariae</name>
    <dbReference type="NCBI Taxonomy" id="2937795"/>
    <lineage>
        <taxon>Bacteria</taxon>
        <taxon>Pseudomonadati</taxon>
        <taxon>Pseudomonadota</taxon>
        <taxon>Alphaproteobacteria</taxon>
        <taxon>Hyphomicrobiales</taxon>
        <taxon>Rhizobiaceae</taxon>
        <taxon>Rhizobium/Agrobacterium group</taxon>
        <taxon>Neorhizobium</taxon>
    </lineage>
</organism>
<accession>A0ABT0IS23</accession>